<keyword evidence="1" id="KW-0812">Transmembrane</keyword>
<dbReference type="AlphaFoldDB" id="A0A9X3RYL5"/>
<feature type="domain" description="HD-GYP" evidence="3">
    <location>
        <begin position="374"/>
        <end position="571"/>
    </location>
</feature>
<dbReference type="Gene3D" id="1.10.3210.10">
    <property type="entry name" value="Hypothetical protein af1432"/>
    <property type="match status" value="1"/>
</dbReference>
<dbReference type="PROSITE" id="PS51832">
    <property type="entry name" value="HD_GYP"/>
    <property type="match status" value="1"/>
</dbReference>
<dbReference type="Proteomes" id="UP001149140">
    <property type="component" value="Unassembled WGS sequence"/>
</dbReference>
<comment type="caution">
    <text evidence="4">The sequence shown here is derived from an EMBL/GenBank/DDBJ whole genome shotgun (WGS) entry which is preliminary data.</text>
</comment>
<accession>A0A9X3RYL5</accession>
<keyword evidence="2" id="KW-0732">Signal</keyword>
<dbReference type="SMART" id="SM01080">
    <property type="entry name" value="CHASE2"/>
    <property type="match status" value="1"/>
</dbReference>
<dbReference type="InterPro" id="IPR052020">
    <property type="entry name" value="Cyclic_di-GMP/3'3'-cGAMP_PDE"/>
</dbReference>
<dbReference type="InterPro" id="IPR003607">
    <property type="entry name" value="HD/PDEase_dom"/>
</dbReference>
<dbReference type="InterPro" id="IPR007890">
    <property type="entry name" value="CHASE2"/>
</dbReference>
<keyword evidence="5" id="KW-1185">Reference proteome</keyword>
<evidence type="ECO:0000313" key="4">
    <source>
        <dbReference type="EMBL" id="MDA0159810.1"/>
    </source>
</evidence>
<keyword evidence="1" id="KW-0472">Membrane</keyword>
<keyword evidence="1" id="KW-1133">Transmembrane helix</keyword>
<reference evidence="4" key="1">
    <citation type="submission" date="2022-10" db="EMBL/GenBank/DDBJ databases">
        <title>The WGS of Solirubrobacter ginsenosidimutans DSM 21036.</title>
        <authorList>
            <person name="Jiang Z."/>
        </authorList>
    </citation>
    <scope>NUCLEOTIDE SEQUENCE</scope>
    <source>
        <strain evidence="4">DSM 21036</strain>
    </source>
</reference>
<protein>
    <submittedName>
        <fullName evidence="4">CHASE2 domain-containing protein</fullName>
    </submittedName>
</protein>
<dbReference type="EMBL" id="JAPDOD010000003">
    <property type="protein sequence ID" value="MDA0159810.1"/>
    <property type="molecule type" value="Genomic_DNA"/>
</dbReference>
<feature type="transmembrane region" description="Helical" evidence="1">
    <location>
        <begin position="331"/>
        <end position="352"/>
    </location>
</feature>
<dbReference type="Pfam" id="PF13487">
    <property type="entry name" value="HD_5"/>
    <property type="match status" value="1"/>
</dbReference>
<feature type="transmembrane region" description="Helical" evidence="1">
    <location>
        <begin position="301"/>
        <end position="319"/>
    </location>
</feature>
<dbReference type="CDD" id="cd00077">
    <property type="entry name" value="HDc"/>
    <property type="match status" value="1"/>
</dbReference>
<dbReference type="Pfam" id="PF05226">
    <property type="entry name" value="CHASE2"/>
    <property type="match status" value="1"/>
</dbReference>
<evidence type="ECO:0000256" key="2">
    <source>
        <dbReference type="SAM" id="SignalP"/>
    </source>
</evidence>
<evidence type="ECO:0000313" key="5">
    <source>
        <dbReference type="Proteomes" id="UP001149140"/>
    </source>
</evidence>
<gene>
    <name evidence="4" type="ORF">OM076_06020</name>
</gene>
<evidence type="ECO:0000259" key="3">
    <source>
        <dbReference type="PROSITE" id="PS51832"/>
    </source>
</evidence>
<dbReference type="PANTHER" id="PTHR45228">
    <property type="entry name" value="CYCLIC DI-GMP PHOSPHODIESTERASE TM_0186-RELATED"/>
    <property type="match status" value="1"/>
</dbReference>
<proteinExistence type="predicted"/>
<evidence type="ECO:0000256" key="1">
    <source>
        <dbReference type="SAM" id="Phobius"/>
    </source>
</evidence>
<dbReference type="InterPro" id="IPR037522">
    <property type="entry name" value="HD_GYP_dom"/>
</dbReference>
<dbReference type="RefSeq" id="WP_270038577.1">
    <property type="nucleotide sequence ID" value="NZ_JAPDOD010000003.1"/>
</dbReference>
<dbReference type="SMART" id="SM00471">
    <property type="entry name" value="HDc"/>
    <property type="match status" value="1"/>
</dbReference>
<dbReference type="SUPFAM" id="SSF109604">
    <property type="entry name" value="HD-domain/PDEase-like"/>
    <property type="match status" value="1"/>
</dbReference>
<feature type="signal peptide" evidence="2">
    <location>
        <begin position="1"/>
        <end position="19"/>
    </location>
</feature>
<feature type="chain" id="PRO_5040839831" evidence="2">
    <location>
        <begin position="20"/>
        <end position="577"/>
    </location>
</feature>
<name>A0A9X3RYL5_9ACTN</name>
<sequence>MTRWLIVLAGCFGLLAAVAASPLLDRTEQSSLDGRFAVRGTQAVHGLAVVAIDERTFSELDTRWPFRRTVHAQMLDRLRAAGARQVVYDVQFTEPSDREDDDLALYDAVARTKHVVLATGESDGHGGTRVLGGEQSLAEAGGAVAAASTFPYEEGGMIRRYRRDDTGLATVPVVTARLLGDPVAADRFDDGKALIDFRGGPGTIPTYSFADVLRGRVGAAQLGGRTVIVGATAPALQDVHPVSAPGEAMLSGPEILANGIWTALADNPLQPVPGWVRLLLTLGLAAVGPLLVLVLGPVRGVFAGLLAGAVYVALAQLAFDRGAVIPVALPVVGLAAALSASALASAAAVIAARGRVTRYNAELEFAVLERTAELAETQLDLVRRLARAAELRDDDTGDHIERVSRLCREVALELGLSPSAAEQLRHASVLHDVGKIGVPDDILRKPGRLTDDEMAVMRRHVSEGAELLADSDSGLLRTAEVVARTHHERWDGSGYPKRLAGEAIPLEGRIVAVCDVFDALLHERPYKSAWTIAEARAEIIASAGSHFDPRVVDALLAVLDRRDREGGRDPVPLTPGS</sequence>
<organism evidence="4 5">
    <name type="scientific">Solirubrobacter ginsenosidimutans</name>
    <dbReference type="NCBI Taxonomy" id="490573"/>
    <lineage>
        <taxon>Bacteria</taxon>
        <taxon>Bacillati</taxon>
        <taxon>Actinomycetota</taxon>
        <taxon>Thermoleophilia</taxon>
        <taxon>Solirubrobacterales</taxon>
        <taxon>Solirubrobacteraceae</taxon>
        <taxon>Solirubrobacter</taxon>
    </lineage>
</organism>
<feature type="transmembrane region" description="Helical" evidence="1">
    <location>
        <begin position="274"/>
        <end position="294"/>
    </location>
</feature>